<accession>A0A8T1BZP0</accession>
<evidence type="ECO:0000313" key="2">
    <source>
        <dbReference type="Proteomes" id="UP000774804"/>
    </source>
</evidence>
<dbReference type="Proteomes" id="UP000774804">
    <property type="component" value="Unassembled WGS sequence"/>
</dbReference>
<reference evidence="1" key="1">
    <citation type="submission" date="2018-10" db="EMBL/GenBank/DDBJ databases">
        <title>Effector identification in a new, highly contiguous assembly of the strawberry crown rot pathogen Phytophthora cactorum.</title>
        <authorList>
            <person name="Armitage A.D."/>
            <person name="Nellist C.F."/>
            <person name="Bates H."/>
            <person name="Vickerstaff R.J."/>
            <person name="Harrison R.J."/>
        </authorList>
    </citation>
    <scope>NUCLEOTIDE SEQUENCE</scope>
    <source>
        <strain evidence="1">4032</strain>
    </source>
</reference>
<dbReference type="EMBL" id="RCMI01000410">
    <property type="protein sequence ID" value="KAG2912346.1"/>
    <property type="molecule type" value="Genomic_DNA"/>
</dbReference>
<dbReference type="AlphaFoldDB" id="A0A8T1BZP0"/>
<organism evidence="1 2">
    <name type="scientific">Phytophthora cactorum</name>
    <dbReference type="NCBI Taxonomy" id="29920"/>
    <lineage>
        <taxon>Eukaryota</taxon>
        <taxon>Sar</taxon>
        <taxon>Stramenopiles</taxon>
        <taxon>Oomycota</taxon>
        <taxon>Peronosporomycetes</taxon>
        <taxon>Peronosporales</taxon>
        <taxon>Peronosporaceae</taxon>
        <taxon>Phytophthora</taxon>
    </lineage>
</organism>
<comment type="caution">
    <text evidence="1">The sequence shown here is derived from an EMBL/GenBank/DDBJ whole genome shotgun (WGS) entry which is preliminary data.</text>
</comment>
<protein>
    <submittedName>
        <fullName evidence="1">Uncharacterized protein</fullName>
    </submittedName>
</protein>
<evidence type="ECO:0000313" key="1">
    <source>
        <dbReference type="EMBL" id="KAG2912346.1"/>
    </source>
</evidence>
<proteinExistence type="predicted"/>
<sequence length="216" mass="24383">MHDNCTTGSGKKGLLGSSARFINKKWEFCNIALFITVHNGSRASGKVKVRITPRIEALFRIDSEAMAQFTMSDTASSVHKVSKIFEDSLPTDCTMHVRSLCLQYGMDMRKNYETVYVVAPDTNKQKKELCLFSVGGPFPGFAALIKKVRNLNNYFNSPQRVERLTKVQQFYDLPELSPIVDCDTRVASSATLFQRTIINYSIFPALRILRRRGGVQ</sequence>
<gene>
    <name evidence="1" type="ORF">PC115_g12355</name>
</gene>
<dbReference type="VEuPathDB" id="FungiDB:PC110_g12071"/>
<name>A0A8T1BZP0_9STRA</name>